<keyword evidence="2" id="KW-0031">Aminopeptidase</keyword>
<dbReference type="Gene3D" id="3.40.1830.10">
    <property type="entry name" value="Thermophilic metalloprotease (M29)"/>
    <property type="match status" value="1"/>
</dbReference>
<dbReference type="OrthoDB" id="371826at2157"/>
<proteinExistence type="predicted"/>
<name>H8I647_METCZ</name>
<dbReference type="SUPFAM" id="SSF144052">
    <property type="entry name" value="Thermophilic metalloprotease-like"/>
    <property type="match status" value="1"/>
</dbReference>
<dbReference type="PANTHER" id="PTHR34448">
    <property type="entry name" value="AMINOPEPTIDASE"/>
    <property type="match status" value="1"/>
</dbReference>
<keyword evidence="3" id="KW-1185">Reference proteome</keyword>
<accession>H8I647</accession>
<keyword evidence="2" id="KW-0378">Hydrolase</keyword>
<dbReference type="GeneID" id="11972105"/>
<dbReference type="STRING" id="1041930.Mtc_1954"/>
<dbReference type="HOGENOM" id="CLU_062630_0_0_2"/>
<dbReference type="GO" id="GO:0046872">
    <property type="term" value="F:metal ion binding"/>
    <property type="evidence" value="ECO:0007669"/>
    <property type="project" value="UniProtKB-KW"/>
</dbReference>
<gene>
    <name evidence="2" type="ordered locus">Mtc_1954</name>
</gene>
<evidence type="ECO:0000256" key="1">
    <source>
        <dbReference type="ARBA" id="ARBA00022723"/>
    </source>
</evidence>
<evidence type="ECO:0000313" key="3">
    <source>
        <dbReference type="Proteomes" id="UP000005233"/>
    </source>
</evidence>
<dbReference type="InterPro" id="IPR058739">
    <property type="entry name" value="NicX"/>
</dbReference>
<keyword evidence="1" id="KW-0479">Metal-binding</keyword>
<sequence>MGIKDSAMIAVKDCMGVKPGENVLIVSDTERDFIGVPIYEAAMELGAEAVYVEMKPRTMSGEEPPEPVAEAMLHSDVVIAPTKFSLTHTRARINACSRGARIATMPLTEGTRGLIMEMFSTGGMTADYHRMKSNISRLLSRLQGVKQARITTALGTDILVELGGRKWHEDTGLALRPGDFTNLPGGELFIAPTNANGRLVIDGTFGDFGLLETPLELLIENGMVVEAKGAHADDLKELFKKMGPGARTVAELGIGMNPKARLWGILLEDEKAGNTVHLALGNNIGFGGTCDVPLHADGIVTNPAIYIDGKKLDIGEYL</sequence>
<dbReference type="eggNOG" id="arCOG01890">
    <property type="taxonomic scope" value="Archaea"/>
</dbReference>
<protein>
    <submittedName>
        <fullName evidence="2">Leucyl aminopeptidase (Aminopeptidase T)</fullName>
    </submittedName>
</protein>
<organism evidence="2 3">
    <name type="scientific">Methanocella conradii (strain DSM 24694 / JCM 17849 / CGMCC 1.5162 / HZ254)</name>
    <dbReference type="NCBI Taxonomy" id="1041930"/>
    <lineage>
        <taxon>Archaea</taxon>
        <taxon>Methanobacteriati</taxon>
        <taxon>Methanobacteriota</taxon>
        <taxon>Stenosarchaea group</taxon>
        <taxon>Methanomicrobia</taxon>
        <taxon>Methanocellales</taxon>
        <taxon>Methanocellaceae</taxon>
        <taxon>Methanocella</taxon>
    </lineage>
</organism>
<dbReference type="GO" id="GO:0004177">
    <property type="term" value="F:aminopeptidase activity"/>
    <property type="evidence" value="ECO:0007669"/>
    <property type="project" value="UniProtKB-KW"/>
</dbReference>
<dbReference type="GO" id="GO:0008237">
    <property type="term" value="F:metallopeptidase activity"/>
    <property type="evidence" value="ECO:0007669"/>
    <property type="project" value="UniProtKB-KW"/>
</dbReference>
<evidence type="ECO:0000313" key="2">
    <source>
        <dbReference type="EMBL" id="AFD00694.1"/>
    </source>
</evidence>
<dbReference type="GO" id="GO:0006508">
    <property type="term" value="P:proteolysis"/>
    <property type="evidence" value="ECO:0007669"/>
    <property type="project" value="UniProtKB-KW"/>
</dbReference>
<dbReference type="EMBL" id="CP003243">
    <property type="protein sequence ID" value="AFD00694.1"/>
    <property type="molecule type" value="Genomic_DNA"/>
</dbReference>
<dbReference type="InterPro" id="IPR052170">
    <property type="entry name" value="M29_Exopeptidase"/>
</dbReference>
<dbReference type="Proteomes" id="UP000005233">
    <property type="component" value="Chromosome"/>
</dbReference>
<keyword evidence="2" id="KW-0645">Protease</keyword>
<dbReference type="InterPro" id="IPR035097">
    <property type="entry name" value="M29_N-terminal"/>
</dbReference>
<dbReference type="AlphaFoldDB" id="H8I647"/>
<dbReference type="RefSeq" id="WP_014406525.1">
    <property type="nucleotide sequence ID" value="NC_017034.1"/>
</dbReference>
<dbReference type="KEGG" id="mez:Mtc_1954"/>
<dbReference type="Pfam" id="PF26233">
    <property type="entry name" value="NicX"/>
    <property type="match status" value="1"/>
</dbReference>
<reference evidence="2 3" key="1">
    <citation type="journal article" date="2012" name="J. Bacteriol.">
        <title>Complete genome sequence of a thermophilic methanogen, Methanocella conradii HZ254, isolated from Chinese rice field soil.</title>
        <authorList>
            <person name="Lu Z."/>
            <person name="Lu Y."/>
        </authorList>
    </citation>
    <scope>NUCLEOTIDE SEQUENCE [LARGE SCALE GENOMIC DNA]</scope>
    <source>
        <strain evidence="3">DSM 24694 / JCM 17849 / CGMCC 1.5162 / HZ254</strain>
    </source>
</reference>
<dbReference type="PANTHER" id="PTHR34448:SF1">
    <property type="entry name" value="BLL6088 PROTEIN"/>
    <property type="match status" value="1"/>
</dbReference>